<name>A0A345DLY2_9MOLU</name>
<organism evidence="1 2">
    <name type="scientific">Spiroplasma phoeniceum P40</name>
    <dbReference type="NCBI Taxonomy" id="1276259"/>
    <lineage>
        <taxon>Bacteria</taxon>
        <taxon>Bacillati</taxon>
        <taxon>Mycoplasmatota</taxon>
        <taxon>Mollicutes</taxon>
        <taxon>Entomoplasmatales</taxon>
        <taxon>Spiroplasmataceae</taxon>
        <taxon>Spiroplasma</taxon>
    </lineage>
</organism>
<protein>
    <submittedName>
        <fullName evidence="1">Uncharacterized protein</fullName>
    </submittedName>
</protein>
<reference evidence="2" key="1">
    <citation type="submission" date="2018-07" db="EMBL/GenBank/DDBJ databases">
        <title>Complete Genome Sequence of Spiroplasma phoeniceum.</title>
        <authorList>
            <person name="Davis R.E."/>
            <person name="Shao J.Y."/>
            <person name="Zhao Y."/>
            <person name="Silver A."/>
            <person name="Stump z."/>
            <person name="Gasparich G."/>
        </authorList>
    </citation>
    <scope>NUCLEOTIDE SEQUENCE [LARGE SCALE GENOMIC DNA]</scope>
    <source>
        <strain evidence="2">P40</strain>
    </source>
</reference>
<accession>A0A345DLY2</accession>
<proteinExistence type="predicted"/>
<dbReference type="AlphaFoldDB" id="A0A345DLY2"/>
<dbReference type="EMBL" id="CP031088">
    <property type="protein sequence ID" value="AXF95220.1"/>
    <property type="molecule type" value="Genomic_DNA"/>
</dbReference>
<evidence type="ECO:0000313" key="2">
    <source>
        <dbReference type="Proteomes" id="UP000253689"/>
    </source>
</evidence>
<gene>
    <name evidence="1" type="ORF">SDAV_00225</name>
</gene>
<dbReference type="Proteomes" id="UP000253689">
    <property type="component" value="Chromosome"/>
</dbReference>
<dbReference type="KEGG" id="sphh:SDAV_00225"/>
<keyword evidence="2" id="KW-1185">Reference proteome</keyword>
<sequence length="158" mass="19444">MLKMKVIIDKSLFKEKCIFYEIDYENKIIFTFKTDDKIVNKISKEFDYFINRIKKWKNINKFNSNFVSHNDIKHRQLIYDILEKLGINEELMLQEIYENLIYKKEVWGQVRMFFLCENTTEKIIIKPLFLDLNHVIYNDNKFNKKYDICWICKQKNCI</sequence>
<evidence type="ECO:0000313" key="1">
    <source>
        <dbReference type="EMBL" id="AXF95220.1"/>
    </source>
</evidence>